<comment type="caution">
    <text evidence="3">The sequence shown here is derived from an EMBL/GenBank/DDBJ whole genome shotgun (WGS) entry which is preliminary data.</text>
</comment>
<proteinExistence type="predicted"/>
<dbReference type="EMBL" id="VLTL01000219">
    <property type="protein sequence ID" value="KAA0151337.1"/>
    <property type="molecule type" value="Genomic_DNA"/>
</dbReference>
<dbReference type="GO" id="GO:0016020">
    <property type="term" value="C:membrane"/>
    <property type="evidence" value="ECO:0007669"/>
    <property type="project" value="TreeGrafter"/>
</dbReference>
<gene>
    <name evidence="3" type="ORF">FNF28_07142</name>
</gene>
<feature type="compositionally biased region" description="Low complexity" evidence="1">
    <location>
        <begin position="318"/>
        <end position="340"/>
    </location>
</feature>
<dbReference type="PANTHER" id="PTHR12242:SF1">
    <property type="entry name" value="MYND-TYPE DOMAIN-CONTAINING PROTEIN"/>
    <property type="match status" value="1"/>
</dbReference>
<dbReference type="PANTHER" id="PTHR12242">
    <property type="entry name" value="OS02G0130600 PROTEIN-RELATED"/>
    <property type="match status" value="1"/>
</dbReference>
<accession>A0A5A8CFB4</accession>
<name>A0A5A8CFB4_CAFRO</name>
<protein>
    <submittedName>
        <fullName evidence="3">Uncharacterized protein</fullName>
    </submittedName>
</protein>
<evidence type="ECO:0000313" key="4">
    <source>
        <dbReference type="Proteomes" id="UP000324907"/>
    </source>
</evidence>
<keyword evidence="2" id="KW-0472">Membrane</keyword>
<feature type="transmembrane region" description="Helical" evidence="2">
    <location>
        <begin position="80"/>
        <end position="101"/>
    </location>
</feature>
<feature type="region of interest" description="Disordered" evidence="1">
    <location>
        <begin position="309"/>
        <end position="340"/>
    </location>
</feature>
<feature type="transmembrane region" description="Helical" evidence="2">
    <location>
        <begin position="270"/>
        <end position="292"/>
    </location>
</feature>
<feature type="transmembrane region" description="Helical" evidence="2">
    <location>
        <begin position="236"/>
        <end position="258"/>
    </location>
</feature>
<feature type="transmembrane region" description="Helical" evidence="2">
    <location>
        <begin position="209"/>
        <end position="229"/>
    </location>
</feature>
<organism evidence="3 4">
    <name type="scientific">Cafeteria roenbergensis</name>
    <name type="common">Marine flagellate</name>
    <dbReference type="NCBI Taxonomy" id="33653"/>
    <lineage>
        <taxon>Eukaryota</taxon>
        <taxon>Sar</taxon>
        <taxon>Stramenopiles</taxon>
        <taxon>Bigyra</taxon>
        <taxon>Opalozoa</taxon>
        <taxon>Bicosoecida</taxon>
        <taxon>Cafeteriaceae</taxon>
        <taxon>Cafeteria</taxon>
    </lineage>
</organism>
<evidence type="ECO:0000256" key="1">
    <source>
        <dbReference type="SAM" id="MobiDB-lite"/>
    </source>
</evidence>
<evidence type="ECO:0000256" key="2">
    <source>
        <dbReference type="SAM" id="Phobius"/>
    </source>
</evidence>
<dbReference type="Proteomes" id="UP000324907">
    <property type="component" value="Unassembled WGS sequence"/>
</dbReference>
<feature type="transmembrane region" description="Helical" evidence="2">
    <location>
        <begin position="167"/>
        <end position="189"/>
    </location>
</feature>
<evidence type="ECO:0000313" key="3">
    <source>
        <dbReference type="EMBL" id="KAA0151337.1"/>
    </source>
</evidence>
<keyword evidence="2" id="KW-1133">Transmembrane helix</keyword>
<reference evidence="3 4" key="1">
    <citation type="submission" date="2019-07" db="EMBL/GenBank/DDBJ databases">
        <title>Genomes of Cafeteria roenbergensis.</title>
        <authorList>
            <person name="Fischer M.G."/>
            <person name="Hackl T."/>
            <person name="Roman M."/>
        </authorList>
    </citation>
    <scope>NUCLEOTIDE SEQUENCE [LARGE SCALE GENOMIC DNA]</scope>
    <source>
        <strain evidence="3 4">RCC970-E3</strain>
    </source>
</reference>
<keyword evidence="2" id="KW-0812">Transmembrane</keyword>
<sequence>MRAPEDDPTMEGRSVCGCSSPDCGWSTVRRTEAFRAGACYPSCMDLALPLLRLASALFVLVERATSASLDNDWDRVASYLTLWGAFLVLQHGVLSGAIGLVDWCRRRKAQLALQRDPTAAHGAAGGVELTSVHESTALAPAAPAAAGAAAATADADEDWASLDLRRWAVITFETVLPLQVIIVALYWVLLSGLSEPGTAYDQFANASAHGLYLAFAVIEAVLGRLPVLWQHLWLPLVIGIGYSIFNAVWVVVAGYNVYPVLKWTTDFSGAVTMAVLTTIGVIVVHAVAWALVTLLRNGVLGADPHYGGQSNRPSARSAAKPFDGAAAAPAAASATPLEPA</sequence>
<dbReference type="AlphaFoldDB" id="A0A5A8CFB4"/>